<evidence type="ECO:0000313" key="3">
    <source>
        <dbReference type="EMBL" id="MFC4639048.1"/>
    </source>
</evidence>
<sequence length="285" mass="27018">MQNTLKAALVLGVLMLGGAQAASATTSSYASATASAQVQSAVLLNAQGQAVGTISQAGQVMASGALETATQVRVMFAGGLSKTYALASRLGAGARATADVLVVRSGNSMLSLGSAIRADVQARTEAGLRAAQALNGKTVTLIGAQGQVIGTFLADGTVRLSGDLRQATDVVVSLSNGQKVTYDLAAQVMAAADGSVSLSSVTVSEQGRSVALTSVLGRLSGSVTTTGGQAGGSAGAAGGSVSVGGSASGSAGGETSVGTTPGSGSAGGGISIGIGVGVGIGVGGK</sequence>
<evidence type="ECO:0000256" key="2">
    <source>
        <dbReference type="SAM" id="SignalP"/>
    </source>
</evidence>
<comment type="caution">
    <text evidence="3">The sequence shown here is derived from an EMBL/GenBank/DDBJ whole genome shotgun (WGS) entry which is preliminary data.</text>
</comment>
<organism evidence="3 4">
    <name type="scientific">Deinococcus hohokamensis</name>
    <dbReference type="NCBI Taxonomy" id="309883"/>
    <lineage>
        <taxon>Bacteria</taxon>
        <taxon>Thermotogati</taxon>
        <taxon>Deinococcota</taxon>
        <taxon>Deinococci</taxon>
        <taxon>Deinococcales</taxon>
        <taxon>Deinococcaceae</taxon>
        <taxon>Deinococcus</taxon>
    </lineage>
</organism>
<feature type="signal peptide" evidence="2">
    <location>
        <begin position="1"/>
        <end position="21"/>
    </location>
</feature>
<keyword evidence="4" id="KW-1185">Reference proteome</keyword>
<feature type="chain" id="PRO_5047421291" description="DUF5666 domain-containing protein" evidence="2">
    <location>
        <begin position="22"/>
        <end position="285"/>
    </location>
</feature>
<evidence type="ECO:0008006" key="5">
    <source>
        <dbReference type="Google" id="ProtNLM"/>
    </source>
</evidence>
<dbReference type="Proteomes" id="UP001595952">
    <property type="component" value="Unassembled WGS sequence"/>
</dbReference>
<proteinExistence type="predicted"/>
<dbReference type="EMBL" id="JBHSEI010000008">
    <property type="protein sequence ID" value="MFC4639048.1"/>
    <property type="molecule type" value="Genomic_DNA"/>
</dbReference>
<gene>
    <name evidence="3" type="ORF">ACFO0D_11935</name>
</gene>
<feature type="region of interest" description="Disordered" evidence="1">
    <location>
        <begin position="244"/>
        <end position="264"/>
    </location>
</feature>
<accession>A0ABV9IAU3</accession>
<name>A0ABV9IAU3_9DEIO</name>
<protein>
    <recommendedName>
        <fullName evidence="5">DUF5666 domain-containing protein</fullName>
    </recommendedName>
</protein>
<keyword evidence="2" id="KW-0732">Signal</keyword>
<reference evidence="4" key="1">
    <citation type="journal article" date="2019" name="Int. J. Syst. Evol. Microbiol.">
        <title>The Global Catalogue of Microorganisms (GCM) 10K type strain sequencing project: providing services to taxonomists for standard genome sequencing and annotation.</title>
        <authorList>
            <consortium name="The Broad Institute Genomics Platform"/>
            <consortium name="The Broad Institute Genome Sequencing Center for Infectious Disease"/>
            <person name="Wu L."/>
            <person name="Ma J."/>
        </authorList>
    </citation>
    <scope>NUCLEOTIDE SEQUENCE [LARGE SCALE GENOMIC DNA]</scope>
    <source>
        <strain evidence="4">CCUG 55995</strain>
    </source>
</reference>
<dbReference type="RefSeq" id="WP_380062047.1">
    <property type="nucleotide sequence ID" value="NZ_JBHSEI010000008.1"/>
</dbReference>
<evidence type="ECO:0000256" key="1">
    <source>
        <dbReference type="SAM" id="MobiDB-lite"/>
    </source>
</evidence>
<feature type="compositionally biased region" description="Low complexity" evidence="1">
    <location>
        <begin position="253"/>
        <end position="263"/>
    </location>
</feature>
<evidence type="ECO:0000313" key="4">
    <source>
        <dbReference type="Proteomes" id="UP001595952"/>
    </source>
</evidence>